<feature type="region of interest" description="Disordered" evidence="3">
    <location>
        <begin position="1132"/>
        <end position="1202"/>
    </location>
</feature>
<sequence length="1354" mass="140346">MKGNETVKKQERVVEWKELLKYPGGEEAIRRFEEARNLYEGRFCETMAVGSPTSGAEGPEVNLQQQLQQPGTLPQYGEGAHSDGHDHVGSRARTLNARKDAKRSGKKEKMREGERDDTVHGLSKARGRGASLKDYSVPFSESSQGHVITSLPQTRSFPMQVLASSSKDPSCPATGSKSADLSLLSANMFQTLTDESCCMIIDRLNRERRQSQRPRRVYLNPEMGQSSTKCGVVVWGSPEFGQLGVSASSADDKAHHPRLVEALRSVPVKAVASGGHHSAVLTDNGEVYTWGQGRHGQLGHGALKDVGIPKSIRTLHGKVIKQVACAEQHSAAVSESGVLFTWGSGQNGRLGHGNEQRQLVPVVVKHLVQHQVLQVSCGEFHTGCLAVSRTPPPLPPLSGGGTGPQSSAGGRAPGSILNKRVEVFTWGLGLDGRLGHGDEGDRWVPSAVEGLGAFSVEQVACGGHHSAAIVEGGALFTWGGGAFGKLGHGNRQAQLAPRRVARLAGQKVTGVALGCHHSACVTARGEVFSWGQAGRLGHVSRGAEVDEVTPRPVAAMRSLFASSVSCGYAHTTVLLENGQVYAWGATRAVGHTDQGVQANHPACVRALSGKAIVEVACGHSHTLALSDFRGLATRAAGAVRSLGASATAAATAVPTAGGNAGGMVQTGGAREVPVGGKAGAAASAAPPTPVAAQRALAGSVSASVPGSGGEKDLMGVEGGAGGSGVSVPSLVEKGGVGVGEGNRVEGEEGVVGAVEGEEEKGGKGSVLKGKSLRDPRKKEKLVGSGGGGMLQALGGGAGFPFGFALSEQVVSQLEGDLGHALSVWDSLGLSATDLSVALQALAHAAAAGKVRDGSFSSPDLLEGAVLKEKTSAAMNGKEKGKGEGDAVVPWPLAEHVVFLSQELQTSQQETLRLSAALRNAQAKIDILRTENDYLRTEGETLRELHWHSEGAPLVAEVQDAFRKAFTESVLRLQRRHAHRERKMIAALLHIRNAPSRSLPAVKPHRPATTSAEEEGNRKTRTNNRVSGHPEETNEKKEGAGSRNHEEERSRRREEAVVHTRGSDLCAPPSSNGYLGSGSQEPQNAVRVRGAGSPPSQAPAVSPQAAAAAAGGSGSGSLVEGARRHIGAAAEFDSLLPGFSQQENKRGEGEEDAGVPESLQTGPVRASAPPREEEIHGRSLRLPPEGSGLSNGHGGGGLMGEAPNGRDAVQHTWAAAEGGNFGERLVEDGVGDLGMPAGVSEGVAPVGWVDHSDVLGLGDLTDDVEDIDGGVGDGSAARPLDLDLESFFATASAAPHATIDASPGGDRLVGGHGWDSLHGLEGGDGTIEEGSSSLQGGFVQQRGTGGDKVEDTQLR</sequence>
<feature type="compositionally biased region" description="Low complexity" evidence="3">
    <location>
        <begin position="1089"/>
        <end position="1109"/>
    </location>
</feature>
<dbReference type="EMBL" id="CDMZ01004931">
    <property type="protein sequence ID" value="CEM51384.1"/>
    <property type="molecule type" value="Genomic_DNA"/>
</dbReference>
<feature type="region of interest" description="Disordered" evidence="3">
    <location>
        <begin position="757"/>
        <end position="784"/>
    </location>
</feature>
<feature type="repeat" description="RCC1" evidence="2">
    <location>
        <begin position="230"/>
        <end position="284"/>
    </location>
</feature>
<feature type="compositionally biased region" description="Basic and acidic residues" evidence="3">
    <location>
        <begin position="1027"/>
        <end position="1061"/>
    </location>
</feature>
<dbReference type="PROSITE" id="PS00626">
    <property type="entry name" value="RCC1_2"/>
    <property type="match status" value="3"/>
</dbReference>
<feature type="compositionally biased region" description="Polar residues" evidence="3">
    <location>
        <begin position="1068"/>
        <end position="1082"/>
    </location>
</feature>
<dbReference type="SUPFAM" id="SSF50985">
    <property type="entry name" value="RCC1/BLIP-II"/>
    <property type="match status" value="2"/>
</dbReference>
<keyword evidence="1" id="KW-0677">Repeat</keyword>
<feature type="compositionally biased region" description="Basic and acidic residues" evidence="3">
    <location>
        <begin position="97"/>
        <end position="119"/>
    </location>
</feature>
<gene>
    <name evidence="4" type="ORF">Cvel_10578</name>
</gene>
<dbReference type="PROSITE" id="PS50012">
    <property type="entry name" value="RCC1_3"/>
    <property type="match status" value="7"/>
</dbReference>
<dbReference type="InterPro" id="IPR000408">
    <property type="entry name" value="Reg_chr_condens"/>
</dbReference>
<dbReference type="Pfam" id="PF00415">
    <property type="entry name" value="RCC1"/>
    <property type="match status" value="7"/>
</dbReference>
<dbReference type="PANTHER" id="PTHR22870:SF408">
    <property type="entry name" value="OS09G0560450 PROTEIN"/>
    <property type="match status" value="1"/>
</dbReference>
<dbReference type="InterPro" id="IPR009091">
    <property type="entry name" value="RCC1/BLIP-II"/>
</dbReference>
<feature type="repeat" description="RCC1" evidence="2">
    <location>
        <begin position="578"/>
        <end position="628"/>
    </location>
</feature>
<dbReference type="PANTHER" id="PTHR22870">
    <property type="entry name" value="REGULATOR OF CHROMOSOME CONDENSATION"/>
    <property type="match status" value="1"/>
</dbReference>
<reference evidence="4" key="1">
    <citation type="submission" date="2014-11" db="EMBL/GenBank/DDBJ databases">
        <authorList>
            <person name="Otto D Thomas"/>
            <person name="Naeem Raeece"/>
        </authorList>
    </citation>
    <scope>NUCLEOTIDE SEQUENCE</scope>
</reference>
<feature type="repeat" description="RCC1" evidence="2">
    <location>
        <begin position="337"/>
        <end position="388"/>
    </location>
</feature>
<dbReference type="Gene3D" id="2.130.10.30">
    <property type="entry name" value="Regulator of chromosome condensation 1/beta-lactamase-inhibitor protein II"/>
    <property type="match status" value="2"/>
</dbReference>
<feature type="region of interest" description="Disordered" evidence="3">
    <location>
        <begin position="391"/>
        <end position="412"/>
    </location>
</feature>
<feature type="repeat" description="RCC1" evidence="2">
    <location>
        <begin position="525"/>
        <end position="577"/>
    </location>
</feature>
<feature type="region of interest" description="Disordered" evidence="3">
    <location>
        <begin position="50"/>
        <end position="124"/>
    </location>
</feature>
<feature type="repeat" description="RCC1" evidence="2">
    <location>
        <begin position="285"/>
        <end position="336"/>
    </location>
</feature>
<dbReference type="VEuPathDB" id="CryptoDB:Cvel_10578"/>
<evidence type="ECO:0000256" key="3">
    <source>
        <dbReference type="SAM" id="MobiDB-lite"/>
    </source>
</evidence>
<feature type="compositionally biased region" description="Basic and acidic residues" evidence="3">
    <location>
        <begin position="771"/>
        <end position="781"/>
    </location>
</feature>
<evidence type="ECO:0000256" key="2">
    <source>
        <dbReference type="PROSITE-ProRule" id="PRU00235"/>
    </source>
</evidence>
<protein>
    <recommendedName>
        <fullName evidence="5">Regulator of chromosome condensation (RCC1) repeat-containing protein</fullName>
    </recommendedName>
</protein>
<dbReference type="PRINTS" id="PR00633">
    <property type="entry name" value="RCCNDNSATION"/>
</dbReference>
<feature type="repeat" description="RCC1" evidence="2">
    <location>
        <begin position="473"/>
        <end position="524"/>
    </location>
</feature>
<feature type="region of interest" description="Disordered" evidence="3">
    <location>
        <begin position="1318"/>
        <end position="1354"/>
    </location>
</feature>
<evidence type="ECO:0000313" key="4">
    <source>
        <dbReference type="EMBL" id="CEM51384.1"/>
    </source>
</evidence>
<organism evidence="4">
    <name type="scientific">Chromera velia CCMP2878</name>
    <dbReference type="NCBI Taxonomy" id="1169474"/>
    <lineage>
        <taxon>Eukaryota</taxon>
        <taxon>Sar</taxon>
        <taxon>Alveolata</taxon>
        <taxon>Colpodellida</taxon>
        <taxon>Chromeraceae</taxon>
        <taxon>Chromera</taxon>
    </lineage>
</organism>
<feature type="region of interest" description="Disordered" evidence="3">
    <location>
        <begin position="995"/>
        <end position="1118"/>
    </location>
</feature>
<accession>A0A0G4I388</accession>
<feature type="compositionally biased region" description="Gly residues" evidence="3">
    <location>
        <begin position="1188"/>
        <end position="1198"/>
    </location>
</feature>
<feature type="compositionally biased region" description="Basic and acidic residues" evidence="3">
    <location>
        <begin position="80"/>
        <end position="89"/>
    </location>
</feature>
<dbReference type="InterPro" id="IPR051210">
    <property type="entry name" value="Ub_ligase/GEF_domain"/>
</dbReference>
<feature type="repeat" description="RCC1" evidence="2">
    <location>
        <begin position="421"/>
        <end position="472"/>
    </location>
</feature>
<evidence type="ECO:0000256" key="1">
    <source>
        <dbReference type="ARBA" id="ARBA00022737"/>
    </source>
</evidence>
<evidence type="ECO:0008006" key="5">
    <source>
        <dbReference type="Google" id="ProtNLM"/>
    </source>
</evidence>
<name>A0A0G4I388_9ALVE</name>
<feature type="compositionally biased region" description="Basic and acidic residues" evidence="3">
    <location>
        <begin position="1344"/>
        <end position="1354"/>
    </location>
</feature>
<proteinExistence type="predicted"/>